<evidence type="ECO:0000313" key="15">
    <source>
        <dbReference type="Proteomes" id="UP000230055"/>
    </source>
</evidence>
<keyword evidence="7 12" id="KW-0411">Iron-sulfur</keyword>
<evidence type="ECO:0000256" key="6">
    <source>
        <dbReference type="ARBA" id="ARBA00023004"/>
    </source>
</evidence>
<dbReference type="Gene3D" id="1.10.340.30">
    <property type="entry name" value="Hypothetical protein, domain 2"/>
    <property type="match status" value="1"/>
</dbReference>
<sequence length="214" mass="24615">MAQHKKRAETIIKLLKKEYPSPKLALNFSNPLELLVATILSAQCTDERTNMVTRDLFKKYRTAKGYANADLKIFEDDIRQTGFYKNKAKNIIATCQKIITEFNGKVPQKMEHLITLPGVGRKTANIVLTFAFNKMEGIAVDTHVRRLSQRLGLSKNYDPEKIEQDLMKIIPKKHWGEFSSLIIEHGRKICLARKPLCEKCILKHICSSFNYFSK</sequence>
<keyword evidence="2 12" id="KW-0004">4Fe-4S</keyword>
<dbReference type="GO" id="GO:0046872">
    <property type="term" value="F:metal ion binding"/>
    <property type="evidence" value="ECO:0007669"/>
    <property type="project" value="UniProtKB-KW"/>
</dbReference>
<evidence type="ECO:0000256" key="5">
    <source>
        <dbReference type="ARBA" id="ARBA00022801"/>
    </source>
</evidence>
<dbReference type="InterPro" id="IPR000445">
    <property type="entry name" value="HhH_motif"/>
</dbReference>
<dbReference type="EMBL" id="PFLX01000045">
    <property type="protein sequence ID" value="PIY90757.1"/>
    <property type="molecule type" value="Genomic_DNA"/>
</dbReference>
<evidence type="ECO:0000256" key="10">
    <source>
        <dbReference type="ARBA" id="ARBA00023239"/>
    </source>
</evidence>
<proteinExistence type="inferred from homology"/>
<dbReference type="SUPFAM" id="SSF48150">
    <property type="entry name" value="DNA-glycosylase"/>
    <property type="match status" value="1"/>
</dbReference>
<dbReference type="Gene3D" id="1.10.1670.10">
    <property type="entry name" value="Helix-hairpin-Helix base-excision DNA repair enzymes (C-terminal)"/>
    <property type="match status" value="1"/>
</dbReference>
<dbReference type="InterPro" id="IPR005759">
    <property type="entry name" value="Nth"/>
</dbReference>
<accession>A0A2M7R8N9</accession>
<dbReference type="Pfam" id="PF10576">
    <property type="entry name" value="EndIII_4Fe-2S"/>
    <property type="match status" value="1"/>
</dbReference>
<gene>
    <name evidence="12 14" type="primary">nth</name>
    <name evidence="14" type="ORF">COY72_01825</name>
</gene>
<comment type="function">
    <text evidence="12">DNA repair enzyme that has both DNA N-glycosylase activity and AP-lyase activity. The DNA N-glycosylase activity releases various damaged pyrimidines from DNA by cleaving the N-glycosidic bond, leaving an AP (apurinic/apyrimidinic) site. The AP-lyase activity cleaves the phosphodiester bond 3' to the AP site by a beta-elimination, leaving a 3'-terminal unsaturated sugar and a product with a terminal 5'-phosphate.</text>
</comment>
<dbReference type="Proteomes" id="UP000230055">
    <property type="component" value="Unassembled WGS sequence"/>
</dbReference>
<evidence type="ECO:0000256" key="12">
    <source>
        <dbReference type="HAMAP-Rule" id="MF_00942"/>
    </source>
</evidence>
<keyword evidence="11 12" id="KW-0326">Glycosidase</keyword>
<dbReference type="SMART" id="SM00478">
    <property type="entry name" value="ENDO3c"/>
    <property type="match status" value="1"/>
</dbReference>
<reference evidence="15" key="1">
    <citation type="submission" date="2017-09" db="EMBL/GenBank/DDBJ databases">
        <title>Depth-based differentiation of microbial function through sediment-hosted aquifers and enrichment of novel symbionts in the deep terrestrial subsurface.</title>
        <authorList>
            <person name="Probst A.J."/>
            <person name="Ladd B."/>
            <person name="Jarett J.K."/>
            <person name="Geller-Mcgrath D.E."/>
            <person name="Sieber C.M.K."/>
            <person name="Emerson J.B."/>
            <person name="Anantharaman K."/>
            <person name="Thomas B.C."/>
            <person name="Malmstrom R."/>
            <person name="Stieglmeier M."/>
            <person name="Klingl A."/>
            <person name="Woyke T."/>
            <person name="Ryan C.M."/>
            <person name="Banfield J.F."/>
        </authorList>
    </citation>
    <scope>NUCLEOTIDE SEQUENCE [LARGE SCALE GENOMIC DNA]</scope>
</reference>
<evidence type="ECO:0000256" key="4">
    <source>
        <dbReference type="ARBA" id="ARBA00022763"/>
    </source>
</evidence>
<evidence type="ECO:0000256" key="11">
    <source>
        <dbReference type="ARBA" id="ARBA00023295"/>
    </source>
</evidence>
<dbReference type="SMART" id="SM00525">
    <property type="entry name" value="FES"/>
    <property type="match status" value="1"/>
</dbReference>
<dbReference type="PIRSF" id="PIRSF001435">
    <property type="entry name" value="Nth"/>
    <property type="match status" value="1"/>
</dbReference>
<evidence type="ECO:0000259" key="13">
    <source>
        <dbReference type="SMART" id="SM00478"/>
    </source>
</evidence>
<dbReference type="NCBIfam" id="TIGR01083">
    <property type="entry name" value="nth"/>
    <property type="match status" value="1"/>
</dbReference>
<dbReference type="AlphaFoldDB" id="A0A2M7R8N9"/>
<keyword evidence="6 12" id="KW-0408">Iron</keyword>
<dbReference type="EC" id="4.2.99.18" evidence="12"/>
<keyword evidence="9 12" id="KW-0234">DNA repair</keyword>
<organism evidence="14 15">
    <name type="scientific">Candidatus Nealsonbacteria bacterium CG_4_10_14_0_8_um_filter_35_10</name>
    <dbReference type="NCBI Taxonomy" id="1974683"/>
    <lineage>
        <taxon>Bacteria</taxon>
        <taxon>Candidatus Nealsoniibacteriota</taxon>
    </lineage>
</organism>
<dbReference type="FunFam" id="1.10.340.30:FF:000001">
    <property type="entry name" value="Endonuclease III"/>
    <property type="match status" value="1"/>
</dbReference>
<dbReference type="InterPro" id="IPR011257">
    <property type="entry name" value="DNA_glycosylase"/>
</dbReference>
<evidence type="ECO:0000256" key="2">
    <source>
        <dbReference type="ARBA" id="ARBA00022485"/>
    </source>
</evidence>
<comment type="catalytic activity">
    <reaction evidence="12">
        <text>2'-deoxyribonucleotide-(2'-deoxyribose 5'-phosphate)-2'-deoxyribonucleotide-DNA = a 3'-end 2'-deoxyribonucleotide-(2,3-dehydro-2,3-deoxyribose 5'-phosphate)-DNA + a 5'-end 5'-phospho-2'-deoxyribonucleoside-DNA + H(+)</text>
        <dbReference type="Rhea" id="RHEA:66592"/>
        <dbReference type="Rhea" id="RHEA-COMP:13180"/>
        <dbReference type="Rhea" id="RHEA-COMP:16897"/>
        <dbReference type="Rhea" id="RHEA-COMP:17067"/>
        <dbReference type="ChEBI" id="CHEBI:15378"/>
        <dbReference type="ChEBI" id="CHEBI:136412"/>
        <dbReference type="ChEBI" id="CHEBI:157695"/>
        <dbReference type="ChEBI" id="CHEBI:167181"/>
        <dbReference type="EC" id="4.2.99.18"/>
    </reaction>
</comment>
<keyword evidence="14" id="KW-0540">Nuclease</keyword>
<dbReference type="PANTHER" id="PTHR10359:SF18">
    <property type="entry name" value="ENDONUCLEASE III"/>
    <property type="match status" value="1"/>
</dbReference>
<keyword evidence="8 12" id="KW-0238">DNA-binding</keyword>
<dbReference type="InterPro" id="IPR004036">
    <property type="entry name" value="Endonuclease-III-like_CS2"/>
</dbReference>
<dbReference type="InterPro" id="IPR003651">
    <property type="entry name" value="Endonuclease3_FeS-loop_motif"/>
</dbReference>
<evidence type="ECO:0000313" key="14">
    <source>
        <dbReference type="EMBL" id="PIY90757.1"/>
    </source>
</evidence>
<dbReference type="InterPro" id="IPR004035">
    <property type="entry name" value="Endouclease-III_FeS-bd_BS"/>
</dbReference>
<keyword evidence="4 12" id="KW-0227">DNA damage</keyword>
<dbReference type="GO" id="GO:0003677">
    <property type="term" value="F:DNA binding"/>
    <property type="evidence" value="ECO:0007669"/>
    <property type="project" value="UniProtKB-UniRule"/>
</dbReference>
<comment type="similarity">
    <text evidence="1 12">Belongs to the Nth/MutY family.</text>
</comment>
<dbReference type="Pfam" id="PF00633">
    <property type="entry name" value="HHH"/>
    <property type="match status" value="1"/>
</dbReference>
<feature type="binding site" evidence="12">
    <location>
        <position position="197"/>
    </location>
    <ligand>
        <name>[4Fe-4S] cluster</name>
        <dbReference type="ChEBI" id="CHEBI:49883"/>
    </ligand>
</feature>
<dbReference type="GO" id="GO:0051539">
    <property type="term" value="F:4 iron, 4 sulfur cluster binding"/>
    <property type="evidence" value="ECO:0007669"/>
    <property type="project" value="UniProtKB-UniRule"/>
</dbReference>
<feature type="binding site" evidence="12">
    <location>
        <position position="206"/>
    </location>
    <ligand>
        <name>[4Fe-4S] cluster</name>
        <dbReference type="ChEBI" id="CHEBI:49883"/>
    </ligand>
</feature>
<evidence type="ECO:0000256" key="1">
    <source>
        <dbReference type="ARBA" id="ARBA00008343"/>
    </source>
</evidence>
<dbReference type="InterPro" id="IPR023170">
    <property type="entry name" value="HhH_base_excis_C"/>
</dbReference>
<name>A0A2M7R8N9_9BACT</name>
<dbReference type="PROSITE" id="PS00764">
    <property type="entry name" value="ENDONUCLEASE_III_1"/>
    <property type="match status" value="1"/>
</dbReference>
<dbReference type="PANTHER" id="PTHR10359">
    <property type="entry name" value="A/G-SPECIFIC ADENINE GLYCOSYLASE/ENDONUCLEASE III"/>
    <property type="match status" value="1"/>
</dbReference>
<dbReference type="InterPro" id="IPR003265">
    <property type="entry name" value="HhH-GPD_domain"/>
</dbReference>
<keyword evidence="10 12" id="KW-0456">Lyase</keyword>
<comment type="caution">
    <text evidence="14">The sequence shown here is derived from an EMBL/GenBank/DDBJ whole genome shotgun (WGS) entry which is preliminary data.</text>
</comment>
<dbReference type="GO" id="GO:0006285">
    <property type="term" value="P:base-excision repair, AP site formation"/>
    <property type="evidence" value="ECO:0007669"/>
    <property type="project" value="TreeGrafter"/>
</dbReference>
<evidence type="ECO:0000256" key="7">
    <source>
        <dbReference type="ARBA" id="ARBA00023014"/>
    </source>
</evidence>
<keyword evidence="14" id="KW-0255">Endonuclease</keyword>
<keyword evidence="3 12" id="KW-0479">Metal-binding</keyword>
<keyword evidence="5 12" id="KW-0378">Hydrolase</keyword>
<evidence type="ECO:0000256" key="9">
    <source>
        <dbReference type="ARBA" id="ARBA00023204"/>
    </source>
</evidence>
<evidence type="ECO:0000256" key="3">
    <source>
        <dbReference type="ARBA" id="ARBA00022723"/>
    </source>
</evidence>
<dbReference type="HAMAP" id="MF_00942">
    <property type="entry name" value="Nth"/>
    <property type="match status" value="1"/>
</dbReference>
<feature type="domain" description="HhH-GPD" evidence="13">
    <location>
        <begin position="40"/>
        <end position="188"/>
    </location>
</feature>
<evidence type="ECO:0000256" key="8">
    <source>
        <dbReference type="ARBA" id="ARBA00023125"/>
    </source>
</evidence>
<protein>
    <recommendedName>
        <fullName evidence="12">Endonuclease III</fullName>
        <ecNumber evidence="12">4.2.99.18</ecNumber>
    </recommendedName>
    <alternativeName>
        <fullName evidence="12">DNA-(apurinic or apyrimidinic site) lyase</fullName>
    </alternativeName>
</protein>
<comment type="cofactor">
    <cofactor evidence="12">
        <name>[4Fe-4S] cluster</name>
        <dbReference type="ChEBI" id="CHEBI:49883"/>
    </cofactor>
    <text evidence="12">Binds 1 [4Fe-4S] cluster.</text>
</comment>
<feature type="binding site" evidence="12">
    <location>
        <position position="200"/>
    </location>
    <ligand>
        <name>[4Fe-4S] cluster</name>
        <dbReference type="ChEBI" id="CHEBI:49883"/>
    </ligand>
</feature>
<dbReference type="FunFam" id="1.10.1670.10:FF:000001">
    <property type="entry name" value="Endonuclease III"/>
    <property type="match status" value="1"/>
</dbReference>
<dbReference type="Pfam" id="PF00730">
    <property type="entry name" value="HhH-GPD"/>
    <property type="match status" value="1"/>
</dbReference>
<dbReference type="CDD" id="cd00056">
    <property type="entry name" value="ENDO3c"/>
    <property type="match status" value="1"/>
</dbReference>
<feature type="binding site" evidence="12">
    <location>
        <position position="190"/>
    </location>
    <ligand>
        <name>[4Fe-4S] cluster</name>
        <dbReference type="ChEBI" id="CHEBI:49883"/>
    </ligand>
</feature>
<dbReference type="GO" id="GO:0140078">
    <property type="term" value="F:class I DNA-(apurinic or apyrimidinic site) endonuclease activity"/>
    <property type="evidence" value="ECO:0007669"/>
    <property type="project" value="UniProtKB-EC"/>
</dbReference>
<dbReference type="PROSITE" id="PS01155">
    <property type="entry name" value="ENDONUCLEASE_III_2"/>
    <property type="match status" value="1"/>
</dbReference>
<dbReference type="GO" id="GO:0019104">
    <property type="term" value="F:DNA N-glycosylase activity"/>
    <property type="evidence" value="ECO:0007669"/>
    <property type="project" value="UniProtKB-UniRule"/>
</dbReference>